<dbReference type="PANTHER" id="PTHR44051:SF8">
    <property type="entry name" value="GLUTATHIONE S-TRANSFERASE GSTA"/>
    <property type="match status" value="1"/>
</dbReference>
<dbReference type="AlphaFoldDB" id="A0A1Y3P1U9"/>
<evidence type="ECO:0000313" key="2">
    <source>
        <dbReference type="EMBL" id="OUM73787.1"/>
    </source>
</evidence>
<dbReference type="PROSITE" id="PS50404">
    <property type="entry name" value="GST_NTER"/>
    <property type="match status" value="1"/>
</dbReference>
<gene>
    <name evidence="2" type="ORF">AUC60_12010</name>
</gene>
<dbReference type="RefSeq" id="WP_087267291.1">
    <property type="nucleotide sequence ID" value="NZ_JBJGBV010000002.1"/>
</dbReference>
<dbReference type="SUPFAM" id="SSF52833">
    <property type="entry name" value="Thioredoxin-like"/>
    <property type="match status" value="1"/>
</dbReference>
<sequence>MYTLFGAKRSGSAAIETALEYCGAEYRLVTASSWEEGSGRDELRRLNPLLQVPTLVLPDGTVLTESAAILTCLGLEFPASGLLSFNPYERALQLRSLAYIAANCYAAIGVIDYPERWLSAANKDQLQHLVNGATSRLYEHWDAFSDVFENTSAWRPEEPGAVEILACVVTRWASAREHLQTSRPGFHAALLDIDRHAAVCSVLQRHWGN</sequence>
<dbReference type="CDD" id="cd03057">
    <property type="entry name" value="GST_N_Beta"/>
    <property type="match status" value="1"/>
</dbReference>
<evidence type="ECO:0000313" key="3">
    <source>
        <dbReference type="Proteomes" id="UP000195440"/>
    </source>
</evidence>
<dbReference type="Gene3D" id="1.20.1050.10">
    <property type="match status" value="1"/>
</dbReference>
<proteinExistence type="predicted"/>
<dbReference type="InterPro" id="IPR036249">
    <property type="entry name" value="Thioredoxin-like_sf"/>
</dbReference>
<keyword evidence="2" id="KW-0808">Transferase</keyword>
<dbReference type="Gene3D" id="3.40.30.10">
    <property type="entry name" value="Glutaredoxin"/>
    <property type="match status" value="1"/>
</dbReference>
<dbReference type="OrthoDB" id="5508354at2"/>
<dbReference type="Pfam" id="PF13409">
    <property type="entry name" value="GST_N_2"/>
    <property type="match status" value="1"/>
</dbReference>
<dbReference type="GO" id="GO:0016740">
    <property type="term" value="F:transferase activity"/>
    <property type="evidence" value="ECO:0007669"/>
    <property type="project" value="UniProtKB-KW"/>
</dbReference>
<reference evidence="2 3" key="1">
    <citation type="journal article" date="2017" name="Syst. Appl. Microbiol.">
        <title>Pseudomonas caspiana sp. nov., a citrus pathogen in the Pseudomonas syringae phylogenetic group.</title>
        <authorList>
            <person name="Busquets A."/>
            <person name="Gomila M."/>
            <person name="Beiki F."/>
            <person name="Mulet M."/>
            <person name="Rahimian H."/>
            <person name="Garcia-Valdes E."/>
            <person name="Lalucat J."/>
        </authorList>
    </citation>
    <scope>NUCLEOTIDE SEQUENCE [LARGE SCALE GENOMIC DNA]</scope>
    <source>
        <strain evidence="2 3">FBF102</strain>
    </source>
</reference>
<comment type="caution">
    <text evidence="2">The sequence shown here is derived from an EMBL/GenBank/DDBJ whole genome shotgun (WGS) entry which is preliminary data.</text>
</comment>
<organism evidence="2 3">
    <name type="scientific">Pseudomonas caspiana</name>
    <dbReference type="NCBI Taxonomy" id="1451454"/>
    <lineage>
        <taxon>Bacteria</taxon>
        <taxon>Pseudomonadati</taxon>
        <taxon>Pseudomonadota</taxon>
        <taxon>Gammaproteobacteria</taxon>
        <taxon>Pseudomonadales</taxon>
        <taxon>Pseudomonadaceae</taxon>
        <taxon>Pseudomonas</taxon>
    </lineage>
</organism>
<dbReference type="PANTHER" id="PTHR44051">
    <property type="entry name" value="GLUTATHIONE S-TRANSFERASE-RELATED"/>
    <property type="match status" value="1"/>
</dbReference>
<protein>
    <submittedName>
        <fullName evidence="2">Glutathione S-transferase</fullName>
    </submittedName>
</protein>
<dbReference type="InterPro" id="IPR004045">
    <property type="entry name" value="Glutathione_S-Trfase_N"/>
</dbReference>
<dbReference type="EMBL" id="LOHF01000008">
    <property type="protein sequence ID" value="OUM73787.1"/>
    <property type="molecule type" value="Genomic_DNA"/>
</dbReference>
<evidence type="ECO:0000259" key="1">
    <source>
        <dbReference type="PROSITE" id="PS50404"/>
    </source>
</evidence>
<feature type="domain" description="GST N-terminal" evidence="1">
    <location>
        <begin position="1"/>
        <end position="81"/>
    </location>
</feature>
<dbReference type="Proteomes" id="UP000195440">
    <property type="component" value="Unassembled WGS sequence"/>
</dbReference>
<keyword evidence="3" id="KW-1185">Reference proteome</keyword>
<accession>A0A1Y3P1U9</accession>
<name>A0A1Y3P1U9_9PSED</name>